<dbReference type="PRINTS" id="PR00132">
    <property type="entry name" value="GLHYDRLASE2"/>
</dbReference>
<dbReference type="Pfam" id="PF02837">
    <property type="entry name" value="Glyco_hydro_2_N"/>
    <property type="match status" value="1"/>
</dbReference>
<feature type="domain" description="Glycosyl hydrolases family 2 sugar binding" evidence="6">
    <location>
        <begin position="47"/>
        <end position="146"/>
    </location>
</feature>
<dbReference type="Pfam" id="PF02836">
    <property type="entry name" value="Glyco_hydro_2_C"/>
    <property type="match status" value="1"/>
</dbReference>
<keyword evidence="8" id="KW-1185">Reference proteome</keyword>
<dbReference type="InterPro" id="IPR008979">
    <property type="entry name" value="Galactose-bd-like_sf"/>
</dbReference>
<dbReference type="Gene3D" id="3.20.20.80">
    <property type="entry name" value="Glycosidases"/>
    <property type="match status" value="1"/>
</dbReference>
<dbReference type="PANTHER" id="PTHR42732">
    <property type="entry name" value="BETA-GALACTOSIDASE"/>
    <property type="match status" value="1"/>
</dbReference>
<evidence type="ECO:0000256" key="1">
    <source>
        <dbReference type="ARBA" id="ARBA00007401"/>
    </source>
</evidence>
<dbReference type="RefSeq" id="WP_089802035.1">
    <property type="nucleotide sequence ID" value="NZ_BJYE01000017.1"/>
</dbReference>
<dbReference type="PANTHER" id="PTHR42732:SF1">
    <property type="entry name" value="BETA-MANNOSIDASE"/>
    <property type="match status" value="1"/>
</dbReference>
<reference evidence="7 8" key="1">
    <citation type="submission" date="2019-07" db="EMBL/GenBank/DDBJ databases">
        <title>Whole genome shotgun sequence of Halolactibacillus alkaliphilus NBRC 103919.</title>
        <authorList>
            <person name="Hosoyama A."/>
            <person name="Uohara A."/>
            <person name="Ohji S."/>
            <person name="Ichikawa N."/>
        </authorList>
    </citation>
    <scope>NUCLEOTIDE SEQUENCE [LARGE SCALE GENOMIC DNA]</scope>
    <source>
        <strain evidence="7 8">NBRC 103919</strain>
    </source>
</reference>
<proteinExistence type="inferred from homology"/>
<dbReference type="InterPro" id="IPR006103">
    <property type="entry name" value="Glyco_hydro_2_cat"/>
</dbReference>
<dbReference type="STRING" id="442899.SAMN05720591_11717"/>
<keyword evidence="3" id="KW-0326">Glycosidase</keyword>
<dbReference type="Pfam" id="PF00703">
    <property type="entry name" value="Glyco_hydro_2"/>
    <property type="match status" value="1"/>
</dbReference>
<dbReference type="GO" id="GO:0005975">
    <property type="term" value="P:carbohydrate metabolic process"/>
    <property type="evidence" value="ECO:0007669"/>
    <property type="project" value="InterPro"/>
</dbReference>
<evidence type="ECO:0000313" key="8">
    <source>
        <dbReference type="Proteomes" id="UP000321400"/>
    </source>
</evidence>
<dbReference type="InterPro" id="IPR006101">
    <property type="entry name" value="Glyco_hydro_2"/>
</dbReference>
<keyword evidence="2" id="KW-0378">Hydrolase</keyword>
<dbReference type="EMBL" id="BJYE01000017">
    <property type="protein sequence ID" value="GEN57039.1"/>
    <property type="molecule type" value="Genomic_DNA"/>
</dbReference>
<dbReference type="InterPro" id="IPR051913">
    <property type="entry name" value="GH2_Domain-Containing"/>
</dbReference>
<accession>A0A511X277</accession>
<evidence type="ECO:0000259" key="6">
    <source>
        <dbReference type="Pfam" id="PF02837"/>
    </source>
</evidence>
<evidence type="ECO:0000259" key="4">
    <source>
        <dbReference type="Pfam" id="PF00703"/>
    </source>
</evidence>
<feature type="domain" description="Glycoside hydrolase family 2 immunoglobulin-like beta-sandwich" evidence="4">
    <location>
        <begin position="169"/>
        <end position="267"/>
    </location>
</feature>
<dbReference type="Gene3D" id="2.60.40.10">
    <property type="entry name" value="Immunoglobulins"/>
    <property type="match status" value="2"/>
</dbReference>
<dbReference type="OrthoDB" id="9762066at2"/>
<dbReference type="SUPFAM" id="SSF49785">
    <property type="entry name" value="Galactose-binding domain-like"/>
    <property type="match status" value="1"/>
</dbReference>
<comment type="similarity">
    <text evidence="1">Belongs to the glycosyl hydrolase 2 family.</text>
</comment>
<dbReference type="Gene3D" id="2.60.120.260">
    <property type="entry name" value="Galactose-binding domain-like"/>
    <property type="match status" value="1"/>
</dbReference>
<sequence>MREVINFNEDWLFEKGIDDEAQFFDPVVVNLPHTWNAVDGANGFDFYRAKSRYSKTLVVNDLYKDRRVIIECQGANSVTDVLVNGQHVGRHEGGYSTFRFDVTDEITFNAENEIVFEVDNRHREDIYPLMADFTFYGGIYREVSILLVEDLHFDRLDYGSNGNYLFQENVTDESALIRLDTRIVNEKDETKFARLWLDVLDGEGHNVYSRGKELTLPTGVTTDTLSFNIDNPILWNGMKDPHLYQVSVRLETFNDVVDEVILPLGLRYYHVDPNEGFFLNGEKYPLRGVSRHQDRKDKGWAITEKEHDEDMALIREVGANTIRLAHYQHDQYFYDLCDRYGIITWAETPFISRMSKTDESGANAKLQMIELIRQNLHHPSICFWGIQNEIQIGGDKQAVRDLVRELNQLTKQEDPTRLTTMANVMFVENDDPYNQETDLIGYNKYYGWYVGEAEEFAPFLDAFHKDNPDIPLGISEYGAEGIIRYHNLDPKVKDYSEAYHALYHEKVYKIFHERPYLWSTFVWNMFDFGANIRDEGGVKGRNNKGLVTYDRKIKKDAFYLYQAYWREDAVLHLTGKRYINREGDVTEFKVYTNEDSVTLYLNNAKLETKKVYDRHVVFKDIQLSSGSNKVSVVSSSGKTDTGYFEKVAEIDPRFKAPAKDEGGLVANWFDMPDDEDADTPLEEITISDDVYSTRETLETLIEHTQTREIIFKYFGDVTKAPVYETISSMKVDTLASMDSDTLNPRVLNKLNQALTKVKK</sequence>
<dbReference type="InterPro" id="IPR036156">
    <property type="entry name" value="Beta-gal/glucu_dom_sf"/>
</dbReference>
<dbReference type="InterPro" id="IPR006102">
    <property type="entry name" value="Ig-like_GH2"/>
</dbReference>
<dbReference type="InterPro" id="IPR006104">
    <property type="entry name" value="Glyco_hydro_2_N"/>
</dbReference>
<comment type="caution">
    <text evidence="7">The sequence shown here is derived from an EMBL/GenBank/DDBJ whole genome shotgun (WGS) entry which is preliminary data.</text>
</comment>
<dbReference type="GO" id="GO:0004553">
    <property type="term" value="F:hydrolase activity, hydrolyzing O-glycosyl compounds"/>
    <property type="evidence" value="ECO:0007669"/>
    <property type="project" value="InterPro"/>
</dbReference>
<dbReference type="Proteomes" id="UP000321400">
    <property type="component" value="Unassembled WGS sequence"/>
</dbReference>
<gene>
    <name evidence="7" type="ORF">HAL01_15030</name>
</gene>
<organism evidence="7 8">
    <name type="scientific">Halolactibacillus alkaliphilus</name>
    <dbReference type="NCBI Taxonomy" id="442899"/>
    <lineage>
        <taxon>Bacteria</taxon>
        <taxon>Bacillati</taxon>
        <taxon>Bacillota</taxon>
        <taxon>Bacilli</taxon>
        <taxon>Bacillales</taxon>
        <taxon>Bacillaceae</taxon>
        <taxon>Halolactibacillus</taxon>
    </lineage>
</organism>
<evidence type="ECO:0000256" key="2">
    <source>
        <dbReference type="ARBA" id="ARBA00022801"/>
    </source>
</evidence>
<evidence type="ECO:0000259" key="5">
    <source>
        <dbReference type="Pfam" id="PF02836"/>
    </source>
</evidence>
<name>A0A511X277_9BACI</name>
<dbReference type="SUPFAM" id="SSF51445">
    <property type="entry name" value="(Trans)glycosidases"/>
    <property type="match status" value="1"/>
</dbReference>
<dbReference type="SUPFAM" id="SSF49303">
    <property type="entry name" value="beta-Galactosidase/glucuronidase domain"/>
    <property type="match status" value="1"/>
</dbReference>
<dbReference type="InterPro" id="IPR013783">
    <property type="entry name" value="Ig-like_fold"/>
</dbReference>
<dbReference type="InterPro" id="IPR017853">
    <property type="entry name" value="GH"/>
</dbReference>
<protein>
    <submittedName>
        <fullName evidence="7">Beta-galactosidase</fullName>
    </submittedName>
</protein>
<evidence type="ECO:0000256" key="3">
    <source>
        <dbReference type="ARBA" id="ARBA00023295"/>
    </source>
</evidence>
<feature type="domain" description="Glycoside hydrolase family 2 catalytic" evidence="5">
    <location>
        <begin position="275"/>
        <end position="566"/>
    </location>
</feature>
<evidence type="ECO:0000313" key="7">
    <source>
        <dbReference type="EMBL" id="GEN57039.1"/>
    </source>
</evidence>
<dbReference type="AlphaFoldDB" id="A0A511X277"/>